<feature type="region of interest" description="Disordered" evidence="1">
    <location>
        <begin position="828"/>
        <end position="856"/>
    </location>
</feature>
<sequence>MASYAISDIHRSYKSAQKIAVQCLAEAAGGAECTTLSGNDLVRQAKRIVAETRGKQVPRNINNIVRLFGYVIAGRRECSAWYRQKAERFDSETEKDSSHDKFRSILEIVVEHLRQLCGEGDPLAKIAKLGKQQTSKPKSSDPAVQENVLINIFEALADNDTLPEAITADTITGTPVLAATSVPEYELQPQEGDDEFALWCFFEECHNIRICLSTTWRSYQAGKLSVTVASDVTDKAFQLIHLSSDDFAISYPHLATFPKVARHLRLEATINAGKMEDFRCKKGIETHSTKAVDTADVLCISGYIELELLRAMGTPYGTKDPTPDQVAHALNARRSSAASHPFTQRFVHAVGGLLNIRQQLLEYLDHGGDVDTFCVDVLSFMIHKELPLYCVVDYQICMDIVDIIGDSRFSEIQRILKMKMRVMSCMTVYEDKAPRLLDYDIFPDESKTSSIREQCKRQIKHGFENPYKDPCPGSMIWQNIPLLGSTLLQLPVTCGWLTNMLQTEIYADGVVSCNNANIVLAVAHLYTACKNAKVITGRYEDLEFVIETQSIKKLGLLPLGSDVSVETSARLFDSVLGAKKKQRNRVRHKMDAGSRMPLPDFKQVQEQTAHKFWPTSAYFDSLASARRKTARGDDRYDTPAMMRTALLCLAETLLQDPAAKPDEAIKHQWETTKSLTPSQLLAVLRDSLAADELRRCFDHHALLCECANLLARLKKRGHVLIGMLREKRGLSRNFLGYEMVSDILWQAAEKQDQSPAALKSHTLLGAVSAIFQNVIDDPSQGSKLLRRAEVDAKILRCDAAATKVDPTPADLSSLEGMKMMLQGDTFQFETKSDDGGEMQSSEEPDEAQADGEVEDKLLQSKGMELMQSYMEGMLPSMGVPRDLWE</sequence>
<dbReference type="PANTHER" id="PTHR38795">
    <property type="entry name" value="DUF6604 DOMAIN-CONTAINING PROTEIN"/>
    <property type="match status" value="1"/>
</dbReference>
<evidence type="ECO:0000313" key="4">
    <source>
        <dbReference type="Proteomes" id="UP001310594"/>
    </source>
</evidence>
<accession>A0AAN8A248</accession>
<evidence type="ECO:0000256" key="1">
    <source>
        <dbReference type="SAM" id="MobiDB-lite"/>
    </source>
</evidence>
<organism evidence="3 4">
    <name type="scientific">Elasticomyces elasticus</name>
    <dbReference type="NCBI Taxonomy" id="574655"/>
    <lineage>
        <taxon>Eukaryota</taxon>
        <taxon>Fungi</taxon>
        <taxon>Dikarya</taxon>
        <taxon>Ascomycota</taxon>
        <taxon>Pezizomycotina</taxon>
        <taxon>Dothideomycetes</taxon>
        <taxon>Dothideomycetidae</taxon>
        <taxon>Mycosphaerellales</taxon>
        <taxon>Teratosphaeriaceae</taxon>
        <taxon>Elasticomyces</taxon>
    </lineage>
</organism>
<reference evidence="3" key="1">
    <citation type="submission" date="2023-08" db="EMBL/GenBank/DDBJ databases">
        <title>Black Yeasts Isolated from many extreme environments.</title>
        <authorList>
            <person name="Coleine C."/>
            <person name="Stajich J.E."/>
            <person name="Selbmann L."/>
        </authorList>
    </citation>
    <scope>NUCLEOTIDE SEQUENCE</scope>
    <source>
        <strain evidence="3">CCFEE 5810</strain>
    </source>
</reference>
<protein>
    <recommendedName>
        <fullName evidence="2">DUF6604 domain-containing protein</fullName>
    </recommendedName>
</protein>
<name>A0AAN8A248_9PEZI</name>
<dbReference type="AlphaFoldDB" id="A0AAN8A248"/>
<dbReference type="EMBL" id="JAVRQU010000008">
    <property type="protein sequence ID" value="KAK5699606.1"/>
    <property type="molecule type" value="Genomic_DNA"/>
</dbReference>
<feature type="domain" description="DUF6604" evidence="2">
    <location>
        <begin position="27"/>
        <end position="247"/>
    </location>
</feature>
<gene>
    <name evidence="3" type="ORF">LTR97_005735</name>
</gene>
<feature type="compositionally biased region" description="Acidic residues" evidence="1">
    <location>
        <begin position="840"/>
        <end position="853"/>
    </location>
</feature>
<evidence type="ECO:0000313" key="3">
    <source>
        <dbReference type="EMBL" id="KAK5699606.1"/>
    </source>
</evidence>
<dbReference type="Proteomes" id="UP001310594">
    <property type="component" value="Unassembled WGS sequence"/>
</dbReference>
<dbReference type="PANTHER" id="PTHR38795:SF1">
    <property type="entry name" value="DUF6604 DOMAIN-CONTAINING PROTEIN"/>
    <property type="match status" value="1"/>
</dbReference>
<dbReference type="Pfam" id="PF20253">
    <property type="entry name" value="DUF6604"/>
    <property type="match status" value="1"/>
</dbReference>
<comment type="caution">
    <text evidence="3">The sequence shown here is derived from an EMBL/GenBank/DDBJ whole genome shotgun (WGS) entry which is preliminary data.</text>
</comment>
<evidence type="ECO:0000259" key="2">
    <source>
        <dbReference type="Pfam" id="PF20253"/>
    </source>
</evidence>
<dbReference type="InterPro" id="IPR046539">
    <property type="entry name" value="DUF6604"/>
</dbReference>
<proteinExistence type="predicted"/>